<proteinExistence type="predicted"/>
<evidence type="ECO:0000313" key="4">
    <source>
        <dbReference type="Proteomes" id="UP000030001"/>
    </source>
</evidence>
<keyword evidence="1" id="KW-0812">Transmembrane</keyword>
<reference evidence="3 5" key="2">
    <citation type="submission" date="2019-06" db="EMBL/GenBank/DDBJ databases">
        <authorList>
            <person name="Rodrigo-Torres L."/>
            <person name="Arahal R. D."/>
            <person name="Lucena T."/>
        </authorList>
    </citation>
    <scope>NUCLEOTIDE SEQUENCE [LARGE SCALE GENOMIC DNA]</scope>
    <source>
        <strain evidence="3 5">INIA P508</strain>
    </source>
</reference>
<gene>
    <name evidence="3" type="ORF">LMUP508_01976</name>
    <name evidence="2" type="ORF">LX03_08705</name>
</gene>
<keyword evidence="1" id="KW-1133">Transmembrane helix</keyword>
<dbReference type="Proteomes" id="UP000365705">
    <property type="component" value="Unassembled WGS sequence"/>
</dbReference>
<dbReference type="EMBL" id="JROC01000036">
    <property type="protein sequence ID" value="KGL66434.1"/>
    <property type="molecule type" value="Genomic_DNA"/>
</dbReference>
<reference evidence="2 4" key="1">
    <citation type="submission" date="2014-09" db="EMBL/GenBank/DDBJ databases">
        <title>Lactobacillus mucosae CRL573 Genome Sequencing.</title>
        <authorList>
            <person name="Bleckwedel J."/>
            <person name="Teran L.C."/>
            <person name="Bonacina J."/>
            <person name="Saavedra L."/>
            <person name="Mozzi F.B."/>
            <person name="Raya R.R."/>
        </authorList>
    </citation>
    <scope>NUCLEOTIDE SEQUENCE [LARGE SCALE GENOMIC DNA]</scope>
    <source>
        <strain evidence="2 4">CRL573</strain>
    </source>
</reference>
<accession>A0A099Y864</accession>
<name>A0A099Y864_LIMMU</name>
<dbReference type="EMBL" id="CABFNH010000032">
    <property type="protein sequence ID" value="VTZ93505.1"/>
    <property type="molecule type" value="Genomic_DNA"/>
</dbReference>
<protein>
    <submittedName>
        <fullName evidence="2">Uncharacterized protein</fullName>
    </submittedName>
</protein>
<dbReference type="RefSeq" id="WP_034540853.1">
    <property type="nucleotide sequence ID" value="NZ_CABFNH010000032.1"/>
</dbReference>
<evidence type="ECO:0000313" key="3">
    <source>
        <dbReference type="EMBL" id="VTZ93505.1"/>
    </source>
</evidence>
<dbReference type="Proteomes" id="UP000030001">
    <property type="component" value="Unassembled WGS sequence"/>
</dbReference>
<evidence type="ECO:0000256" key="1">
    <source>
        <dbReference type="SAM" id="Phobius"/>
    </source>
</evidence>
<evidence type="ECO:0000313" key="2">
    <source>
        <dbReference type="EMBL" id="KGL66434.1"/>
    </source>
</evidence>
<feature type="transmembrane region" description="Helical" evidence="1">
    <location>
        <begin position="33"/>
        <end position="51"/>
    </location>
</feature>
<dbReference type="AlphaFoldDB" id="A0A099Y864"/>
<evidence type="ECO:0000313" key="5">
    <source>
        <dbReference type="Proteomes" id="UP000365705"/>
    </source>
</evidence>
<keyword evidence="1" id="KW-0472">Membrane</keyword>
<feature type="transmembrane region" description="Helical" evidence="1">
    <location>
        <begin position="81"/>
        <end position="99"/>
    </location>
</feature>
<sequence length="172" mass="19310">MQKFSVRHPFMAGYAATLATGLIFWGIRGVVGANLLNLLGMLALVGLAFYWNKLNSYAKLACEKYDLHFNLGQKQRHNPHWPLYFNTVLFAVAAVTILFLNVSFYGARIIGVVMAIIAANAFIPLPTRKLAQNHEIRELVKQLNARREAEFYGTAKDRQTVQAIAKLAKSEK</sequence>
<feature type="transmembrane region" description="Helical" evidence="1">
    <location>
        <begin position="9"/>
        <end position="27"/>
    </location>
</feature>
<organism evidence="2 4">
    <name type="scientific">Limosilactobacillus mucosae</name>
    <name type="common">Lactobacillus mucosae</name>
    <dbReference type="NCBI Taxonomy" id="97478"/>
    <lineage>
        <taxon>Bacteria</taxon>
        <taxon>Bacillati</taxon>
        <taxon>Bacillota</taxon>
        <taxon>Bacilli</taxon>
        <taxon>Lactobacillales</taxon>
        <taxon>Lactobacillaceae</taxon>
        <taxon>Limosilactobacillus</taxon>
    </lineage>
</organism>